<dbReference type="InterPro" id="IPR037472">
    <property type="entry name" value="MBD8"/>
</dbReference>
<dbReference type="PANTHER" id="PTHR37701:SF17">
    <property type="entry name" value="METHYL BINDING DOMAIN117"/>
    <property type="match status" value="1"/>
</dbReference>
<proteinExistence type="predicted"/>
<keyword evidence="1" id="KW-0862">Zinc</keyword>
<dbReference type="InterPro" id="IPR013087">
    <property type="entry name" value="Znf_C2H2_type"/>
</dbReference>
<keyword evidence="4" id="KW-1185">Reference proteome</keyword>
<keyword evidence="1" id="KW-0479">Metal-binding</keyword>
<sequence length="773" mass="84737">MSTPVDQNPIDNDDVLTFDDLPCLDTNSLTQSELLSLCRTSKSYFDPESQNDVVIPPINRAVFNESAGSRRQTYTRVRLLHRAPKPRCPAPLIDSKNIIPHCVDRIFGGNGEKSKPRVKGLMGSENVGPGKGFDGGEVGANPSEDLVSVQSSVLESLLGGGGGMIIGENVVVEKKENVGGSKEKRKRMVMGNGGGVELKRVNKKGDMVDFDYLETNGDRLFAEELRKRIVGLETAERVLEVLESLDGQWCSSRKKRKFVESSELGDALPIGWEVVVGIVKRGSFVSLCCKEFVSPTGLQFVSCKEAAIFLRSHFVHNDAKHPMSERDVSMTYDTTPPSNDVASRMTCNVEANKVPVSVSDLQVNGTLVGMDNLVEVQVKYRRHISEGIIIRDGKYECQICHKIFDERRKYNGHVGVHVRKGHKKSLTQVDLTSTTGTVNSSIDIDKKSSVKMKVEFVDRIAGSSYMTRSNNGFAHVTSQQLESGSNSIEPVHLSVNASTDIDKASSVRMKVEFVDKLDGKSYMTSSGNGFANVTSEKLNPGSNSIEPIHPRFGSKFERALDQELTHHDFKGRIESEEVTMVDDLNAKSVNKFTCPETDDMKCGTGEHKAGYSQKASESGSVVYDIGQPDVLHNEIATSSEFFMQSFECLPEFASGSAKGDYEFFKPDPKCQNVTGFDELGPDDLEALGYSFPEGQDSASLPGPSFDLANDSEMKTGVNSDRLSISNMDGGHLLTTSCVWCQSEFQIQTNNAETRSDTIGYMCPTCKDNIPGLS</sequence>
<reference evidence="3 4" key="1">
    <citation type="submission" date="2024-01" db="EMBL/GenBank/DDBJ databases">
        <title>The complete chloroplast genome sequence of Lithospermum erythrorhizon: insights into the phylogenetic relationship among Boraginaceae species and the maternal lineages of purple gromwells.</title>
        <authorList>
            <person name="Okada T."/>
            <person name="Watanabe K."/>
        </authorList>
    </citation>
    <scope>NUCLEOTIDE SEQUENCE [LARGE SCALE GENOMIC DNA]</scope>
</reference>
<keyword evidence="1" id="KW-0863">Zinc-finger</keyword>
<accession>A0AAV3RY57</accession>
<dbReference type="Proteomes" id="UP001454036">
    <property type="component" value="Unassembled WGS sequence"/>
</dbReference>
<evidence type="ECO:0000259" key="2">
    <source>
        <dbReference type="PROSITE" id="PS50157"/>
    </source>
</evidence>
<dbReference type="GO" id="GO:0008270">
    <property type="term" value="F:zinc ion binding"/>
    <property type="evidence" value="ECO:0007669"/>
    <property type="project" value="UniProtKB-KW"/>
</dbReference>
<dbReference type="AlphaFoldDB" id="A0AAV3RY57"/>
<name>A0AAV3RY57_LITER</name>
<organism evidence="3 4">
    <name type="scientific">Lithospermum erythrorhizon</name>
    <name type="common">Purple gromwell</name>
    <name type="synonym">Lithospermum officinale var. erythrorhizon</name>
    <dbReference type="NCBI Taxonomy" id="34254"/>
    <lineage>
        <taxon>Eukaryota</taxon>
        <taxon>Viridiplantae</taxon>
        <taxon>Streptophyta</taxon>
        <taxon>Embryophyta</taxon>
        <taxon>Tracheophyta</taxon>
        <taxon>Spermatophyta</taxon>
        <taxon>Magnoliopsida</taxon>
        <taxon>eudicotyledons</taxon>
        <taxon>Gunneridae</taxon>
        <taxon>Pentapetalae</taxon>
        <taxon>asterids</taxon>
        <taxon>lamiids</taxon>
        <taxon>Boraginales</taxon>
        <taxon>Boraginaceae</taxon>
        <taxon>Boraginoideae</taxon>
        <taxon>Lithospermeae</taxon>
        <taxon>Lithospermum</taxon>
    </lineage>
</organism>
<protein>
    <recommendedName>
        <fullName evidence="2">C2H2-type domain-containing protein</fullName>
    </recommendedName>
</protein>
<dbReference type="EMBL" id="BAABME010013071">
    <property type="protein sequence ID" value="GAA0185785.1"/>
    <property type="molecule type" value="Genomic_DNA"/>
</dbReference>
<evidence type="ECO:0000313" key="4">
    <source>
        <dbReference type="Proteomes" id="UP001454036"/>
    </source>
</evidence>
<dbReference type="PROSITE" id="PS50157">
    <property type="entry name" value="ZINC_FINGER_C2H2_2"/>
    <property type="match status" value="1"/>
</dbReference>
<dbReference type="PROSITE" id="PS00028">
    <property type="entry name" value="ZINC_FINGER_C2H2_1"/>
    <property type="match status" value="1"/>
</dbReference>
<evidence type="ECO:0000313" key="3">
    <source>
        <dbReference type="EMBL" id="GAA0185785.1"/>
    </source>
</evidence>
<gene>
    <name evidence="3" type="ORF">LIER_33073</name>
</gene>
<feature type="domain" description="C2H2-type" evidence="2">
    <location>
        <begin position="395"/>
        <end position="422"/>
    </location>
</feature>
<comment type="caution">
    <text evidence="3">The sequence shown here is derived from an EMBL/GenBank/DDBJ whole genome shotgun (WGS) entry which is preliminary data.</text>
</comment>
<evidence type="ECO:0000256" key="1">
    <source>
        <dbReference type="PROSITE-ProRule" id="PRU00042"/>
    </source>
</evidence>
<dbReference type="PANTHER" id="PTHR37701">
    <property type="entry name" value="METHYL-CPG-BINDING DOMAIN-CONTAINING PROTEIN 8"/>
    <property type="match status" value="1"/>
</dbReference>